<dbReference type="EnsemblPlants" id="Kaladp0073s0056.2.v1.1">
    <property type="protein sequence ID" value="Kaladp0073s0056.2.v1.1"/>
    <property type="gene ID" value="Kaladp0073s0056.v1.1"/>
</dbReference>
<proteinExistence type="predicted"/>
<name>A0A7N0UM21_KALFE</name>
<sequence length="425" mass="48841">MNLEMGDDLLTDLPHSIIESILMRMPIRDAVKTSVLSSKWRYKWTKITRLIFDDNLLSADKDPEEVELEDIEKFITHTLLLHKGPIHRFQLSVSVFRSCPDIDQWILYLSRNGVKELILDLGEGDWWRVPSCLFNCKKMVNLELRRCEIYPPSSFKGFSCLKSLSLHEIVIPPEATEFLISSCPLLENLSLSYFDNLELHIEAPKLKYLTLEGEFRDIILVNTPLLVSVSVCMYMNDDFAEHLELNHGSTFAKFLGAVPLLESLDGHVYFTKYLSIGHDFGRFPITFNYLKVVELYQVSFEDIKEIQVVIRLLVSSPILQTLTVSVSPSLYGSESVEIFNWDTEHGLSDSKLEHLRHVRITDLLDNPNELLFIQFLLERSPVLESLKISTSGSLKAGREKLLIQLLRFRRASTRAEIVVLPEPKT</sequence>
<evidence type="ECO:0000313" key="2">
    <source>
        <dbReference type="EnsemblPlants" id="Kaladp0073s0056.1.v1.1"/>
    </source>
</evidence>
<dbReference type="SUPFAM" id="SSF52047">
    <property type="entry name" value="RNI-like"/>
    <property type="match status" value="1"/>
</dbReference>
<protein>
    <recommendedName>
        <fullName evidence="1">FBD domain-containing protein</fullName>
    </recommendedName>
</protein>
<organism evidence="2 3">
    <name type="scientific">Kalanchoe fedtschenkoi</name>
    <name type="common">Lavender scallops</name>
    <name type="synonym">South American air plant</name>
    <dbReference type="NCBI Taxonomy" id="63787"/>
    <lineage>
        <taxon>Eukaryota</taxon>
        <taxon>Viridiplantae</taxon>
        <taxon>Streptophyta</taxon>
        <taxon>Embryophyta</taxon>
        <taxon>Tracheophyta</taxon>
        <taxon>Spermatophyta</taxon>
        <taxon>Magnoliopsida</taxon>
        <taxon>eudicotyledons</taxon>
        <taxon>Gunneridae</taxon>
        <taxon>Pentapetalae</taxon>
        <taxon>Saxifragales</taxon>
        <taxon>Crassulaceae</taxon>
        <taxon>Kalanchoe</taxon>
    </lineage>
</organism>
<accession>A0A7N0UM21</accession>
<dbReference type="Gramene" id="Kaladp0073s0056.2.v1.1">
    <property type="protein sequence ID" value="Kaladp0073s0056.2.v1.1"/>
    <property type="gene ID" value="Kaladp0073s0056.v1.1"/>
</dbReference>
<dbReference type="InterPro" id="IPR001810">
    <property type="entry name" value="F-box_dom"/>
</dbReference>
<feature type="domain" description="FBD" evidence="1">
    <location>
        <begin position="349"/>
        <end position="420"/>
    </location>
</feature>
<dbReference type="PANTHER" id="PTHR31639">
    <property type="entry name" value="F-BOX PROTEIN-LIKE"/>
    <property type="match status" value="1"/>
</dbReference>
<dbReference type="InterPro" id="IPR032675">
    <property type="entry name" value="LRR_dom_sf"/>
</dbReference>
<dbReference type="SUPFAM" id="SSF81383">
    <property type="entry name" value="F-box domain"/>
    <property type="match status" value="1"/>
</dbReference>
<dbReference type="InterPro" id="IPR055411">
    <property type="entry name" value="LRR_FXL15/At3g58940/PEG3-like"/>
</dbReference>
<dbReference type="Gene3D" id="3.80.10.10">
    <property type="entry name" value="Ribonuclease Inhibitor"/>
    <property type="match status" value="1"/>
</dbReference>
<dbReference type="Gramene" id="Kaladp0073s0056.1.v1.1">
    <property type="protein sequence ID" value="Kaladp0073s0056.1.v1.1"/>
    <property type="gene ID" value="Kaladp0073s0056.v1.1"/>
</dbReference>
<keyword evidence="3" id="KW-1185">Reference proteome</keyword>
<evidence type="ECO:0000313" key="3">
    <source>
        <dbReference type="Proteomes" id="UP000594263"/>
    </source>
</evidence>
<dbReference type="Pfam" id="PF24758">
    <property type="entry name" value="LRR_At5g56370"/>
    <property type="match status" value="1"/>
</dbReference>
<dbReference type="Proteomes" id="UP000594263">
    <property type="component" value="Unplaced"/>
</dbReference>
<evidence type="ECO:0000259" key="1">
    <source>
        <dbReference type="SMART" id="SM00579"/>
    </source>
</evidence>
<dbReference type="OMA" id="HEMGFIE"/>
<dbReference type="PANTHER" id="PTHR31639:SF237">
    <property type="entry name" value="F-BOX DOMAIN-CONTAINING PROTEIN"/>
    <property type="match status" value="1"/>
</dbReference>
<reference evidence="2" key="1">
    <citation type="submission" date="2021-01" db="UniProtKB">
        <authorList>
            <consortium name="EnsemblPlants"/>
        </authorList>
    </citation>
    <scope>IDENTIFICATION</scope>
</reference>
<dbReference type="EnsemblPlants" id="Kaladp0073s0056.1.v1.1">
    <property type="protein sequence ID" value="Kaladp0073s0056.1.v1.1"/>
    <property type="gene ID" value="Kaladp0073s0056.v1.1"/>
</dbReference>
<dbReference type="SMART" id="SM00579">
    <property type="entry name" value="FBD"/>
    <property type="match status" value="1"/>
</dbReference>
<dbReference type="AlphaFoldDB" id="A0A7N0UM21"/>
<dbReference type="Pfam" id="PF00646">
    <property type="entry name" value="F-box"/>
    <property type="match status" value="1"/>
</dbReference>
<dbReference type="InterPro" id="IPR006566">
    <property type="entry name" value="FBD"/>
</dbReference>
<dbReference type="InterPro" id="IPR036047">
    <property type="entry name" value="F-box-like_dom_sf"/>
</dbReference>